<dbReference type="InterPro" id="IPR018711">
    <property type="entry name" value="NAGPA"/>
</dbReference>
<dbReference type="EMBL" id="JNVC02000019">
    <property type="protein sequence ID" value="KEZ47541.1"/>
    <property type="molecule type" value="Genomic_DNA"/>
</dbReference>
<dbReference type="RefSeq" id="WP_029567101.1">
    <property type="nucleotide sequence ID" value="NZ_JNVC02000019.1"/>
</dbReference>
<dbReference type="Pfam" id="PF09992">
    <property type="entry name" value="NAGPA"/>
    <property type="match status" value="1"/>
</dbReference>
<feature type="domain" description="Phosphodiester glycosidase" evidence="3">
    <location>
        <begin position="290"/>
        <end position="422"/>
    </location>
</feature>
<dbReference type="Gene3D" id="2.60.120.430">
    <property type="entry name" value="Galactose-binding lectin"/>
    <property type="match status" value="1"/>
</dbReference>
<dbReference type="InterPro" id="IPR008964">
    <property type="entry name" value="Invasin/intimin_cell_adhesion"/>
</dbReference>
<dbReference type="Gene3D" id="3.60.21.10">
    <property type="match status" value="1"/>
</dbReference>
<reference evidence="4 5" key="1">
    <citation type="journal article" date="2005" name="Int. J. Syst. Evol. Microbiol.">
        <title>Bacillus cibi sp. nov., isolated from jeotgal, a traditional Korean fermented seafood.</title>
        <authorList>
            <person name="Yoon J.H."/>
            <person name="Lee C.H."/>
            <person name="Oh T.K."/>
        </authorList>
    </citation>
    <scope>NUCLEOTIDE SEQUENCE [LARGE SCALE GENOMIC DNA]</scope>
    <source>
        <strain evidence="4 5">DSM 16189</strain>
    </source>
</reference>
<dbReference type="PANTHER" id="PTHR40446:SF2">
    <property type="entry name" value="N-ACETYLGLUCOSAMINE-1-PHOSPHODIESTER ALPHA-N-ACETYLGLUCOSAMINIDASE"/>
    <property type="match status" value="1"/>
</dbReference>
<protein>
    <recommendedName>
        <fullName evidence="6">Metallophosphoesterase</fullName>
    </recommendedName>
</protein>
<dbReference type="PANTHER" id="PTHR40446">
    <property type="entry name" value="N-ACETYLGLUCOSAMINE-1-PHOSPHODIESTER ALPHA-N-ACETYLGLUCOSAMINIDASE"/>
    <property type="match status" value="1"/>
</dbReference>
<evidence type="ECO:0008006" key="6">
    <source>
        <dbReference type="Google" id="ProtNLM"/>
    </source>
</evidence>
<accession>A0A084GJM9</accession>
<organism evidence="4 5">
    <name type="scientific">Metabacillus indicus</name>
    <name type="common">Bacillus indicus</name>
    <dbReference type="NCBI Taxonomy" id="246786"/>
    <lineage>
        <taxon>Bacteria</taxon>
        <taxon>Bacillati</taxon>
        <taxon>Bacillota</taxon>
        <taxon>Bacilli</taxon>
        <taxon>Bacillales</taxon>
        <taxon>Bacillaceae</taxon>
        <taxon>Metabacillus</taxon>
    </lineage>
</organism>
<evidence type="ECO:0000259" key="2">
    <source>
        <dbReference type="Pfam" id="PF00149"/>
    </source>
</evidence>
<evidence type="ECO:0000313" key="4">
    <source>
        <dbReference type="EMBL" id="KEZ47541.1"/>
    </source>
</evidence>
<dbReference type="Pfam" id="PF00149">
    <property type="entry name" value="Metallophos"/>
    <property type="match status" value="1"/>
</dbReference>
<name>A0A084GJM9_METID</name>
<keyword evidence="5" id="KW-1185">Reference proteome</keyword>
<dbReference type="GO" id="GO:0016787">
    <property type="term" value="F:hydrolase activity"/>
    <property type="evidence" value="ECO:0007669"/>
    <property type="project" value="InterPro"/>
</dbReference>
<dbReference type="SUPFAM" id="SSF56300">
    <property type="entry name" value="Metallo-dependent phosphatases"/>
    <property type="match status" value="1"/>
</dbReference>
<dbReference type="Proteomes" id="UP000028549">
    <property type="component" value="Unassembled WGS sequence"/>
</dbReference>
<dbReference type="OrthoDB" id="9809781at2"/>
<dbReference type="Gene3D" id="2.60.40.10">
    <property type="entry name" value="Immunoglobulins"/>
    <property type="match status" value="2"/>
</dbReference>
<gene>
    <name evidence="4" type="ORF">GS18_0219320</name>
</gene>
<feature type="domain" description="Calcineurin-like phosphoesterase" evidence="2">
    <location>
        <begin position="1003"/>
        <end position="1168"/>
    </location>
</feature>
<evidence type="ECO:0000259" key="3">
    <source>
        <dbReference type="Pfam" id="PF09992"/>
    </source>
</evidence>
<dbReference type="InterPro" id="IPR029052">
    <property type="entry name" value="Metallo-depent_PP-like"/>
</dbReference>
<dbReference type="STRING" id="246786.GS18_0219320"/>
<keyword evidence="1" id="KW-0732">Signal</keyword>
<dbReference type="Gene3D" id="2.60.40.1080">
    <property type="match status" value="2"/>
</dbReference>
<sequence length="1409" mass="154812">MKGKNKLAVMLMACSLLVQPVSVLGEETVPSEKSTVLKAEQISSGITHTEKQIENFGGTAGNSQRVNVLEADLANPNVSVVTSKALERVVAAETLPSQAAREEFKGKDIVAGVNADMFNMQTGINMTLQVQNRNLLINHSYPSGVALHPVFAIDQDKKPFIGEVEMRGSLSYSGKDVKVDTLNRNENAGEKLGIFTPKLNQKGVLTFDDRNEAFIKNGAMAVVKEVKDASAIKAGQAYTGKIEKIYPAYESIEIPSDSVIIAGFGSKADMIRNEIKEGMDISFQFDLFTGENRVLKNDITEATGGYNWLVKDGKALTKEELLSKYGSHVNLKSARTAIGITAEQKVITMTIDKPSTLFDKSQGVTLVEMAEIMEEHGAVSALGLDGGGSTEMIVQPKGKSALETANHPSDGQSRSITNGLLFVNHSTKTGEIGEVIVEKDLTIFKNAAFPFGVKATDSNGNPVMIASRSIQWKASKGTIDKTGLYKAPAQAGTDKVEAVINGVSGQASVTVIDQVDDFKFADQGPVILQPGEQKKLEAEAVKDGKEVILTGDAIDWEMEEQFGEITPDGTIQIKEDVPEGTRTTVTAKLGSIEKQIELLIGLKEQVIDDYETYPKEGYEVSGFMGGTHQLSGDEAKFGERSLRVDYDSKKWERKYNGTINVIPHWYKSASGAWPDELADSMYETYKTDIRPKKFGVWVYGDGKAPWARLIFKTNGVNKTLDLAPKVDWTGWKYLEVELPQDWALPIVFNYLYFVETNKSIPDYSGSVYIDHMRYIYTNETEDFNGPEFKEITPAGNTVYENKIAFSSLVIDEESGVDADSIEVKLNGEKLPHTYDAETGKVEATADNLTEGTYHLTASARDTNGNASVPSVDKTIKVDLSDDTEKPVLSNVTPTGKAVEKTAEPRITFKLTDVKSGVKKNSIAVKIDGKPAPVHYDEKTGWAYAVPEKPLKDGQHSYIIEAKDNSGNVMTPFVKEFETKQLQQPEKANQFAISVLPDTQGFMYSKRLFDRAAKEETDFVMHVGDIVDTSSQSEWDRAASDLALLGEKPFFATPGNHESFQGNIDFYSDIIGSPTYHFEYGNTLIISLNSAFGQSISASDPTQFHYLQKLLKENKKKNVLVVTHNTTRDDFGTKHEMNPTDAKQFEDILGAYKKKNSGVNVQVLFGHLHLLQSWEKDGVKYTITGNGASKGYVSNDKGNILGSGVLKVTKSGMNYKFNPLLTDVSIVDDALNEQREMKMAAGAERTLNLFGDFREIYGNYLVNLSSFEDVHTVWTSDNEKAVKVLQDGTIQTIKPGTANITAVSGGKSSTIKVTVVDPNTIKPVNVELNPNNETVIEGKNIRLTATAIDKDGNRFAMDPDKLFMELSPPDLAEWKNGKIKTKKSGTLTISYQLLDIKKSMEIDILPKEQN</sequence>
<evidence type="ECO:0000256" key="1">
    <source>
        <dbReference type="SAM" id="SignalP"/>
    </source>
</evidence>
<feature type="signal peptide" evidence="1">
    <location>
        <begin position="1"/>
        <end position="25"/>
    </location>
</feature>
<evidence type="ECO:0000313" key="5">
    <source>
        <dbReference type="Proteomes" id="UP000028549"/>
    </source>
</evidence>
<dbReference type="InterPro" id="IPR013783">
    <property type="entry name" value="Ig-like_fold"/>
</dbReference>
<comment type="caution">
    <text evidence="4">The sequence shown here is derived from an EMBL/GenBank/DDBJ whole genome shotgun (WGS) entry which is preliminary data.</text>
</comment>
<feature type="chain" id="PRO_5001775803" description="Metallophosphoesterase" evidence="1">
    <location>
        <begin position="26"/>
        <end position="1409"/>
    </location>
</feature>
<dbReference type="SUPFAM" id="SSF49373">
    <property type="entry name" value="Invasin/intimin cell-adhesion fragments"/>
    <property type="match status" value="1"/>
</dbReference>
<dbReference type="InterPro" id="IPR004843">
    <property type="entry name" value="Calcineurin-like_PHP"/>
</dbReference>
<proteinExistence type="predicted"/>